<evidence type="ECO:0000313" key="3">
    <source>
        <dbReference type="Proteomes" id="UP000184356"/>
    </source>
</evidence>
<dbReference type="RefSeq" id="XP_040706147.1">
    <property type="nucleotide sequence ID" value="XM_040850313.1"/>
</dbReference>
<evidence type="ECO:0000256" key="1">
    <source>
        <dbReference type="SAM" id="MobiDB-lite"/>
    </source>
</evidence>
<dbReference type="Proteomes" id="UP000184356">
    <property type="component" value="Unassembled WGS sequence"/>
</dbReference>
<dbReference type="EMBL" id="KV878583">
    <property type="protein sequence ID" value="OJJ62341.1"/>
    <property type="molecule type" value="Genomic_DNA"/>
</dbReference>
<dbReference type="GeneID" id="63766386"/>
<reference evidence="3" key="1">
    <citation type="journal article" date="2017" name="Genome Biol.">
        <title>Comparative genomics reveals high biological diversity and specific adaptations in the industrially and medically important fungal genus Aspergillus.</title>
        <authorList>
            <person name="de Vries R.P."/>
            <person name="Riley R."/>
            <person name="Wiebenga A."/>
            <person name="Aguilar-Osorio G."/>
            <person name="Amillis S."/>
            <person name="Uchima C.A."/>
            <person name="Anderluh G."/>
            <person name="Asadollahi M."/>
            <person name="Askin M."/>
            <person name="Barry K."/>
            <person name="Battaglia E."/>
            <person name="Bayram O."/>
            <person name="Benocci T."/>
            <person name="Braus-Stromeyer S.A."/>
            <person name="Caldana C."/>
            <person name="Canovas D."/>
            <person name="Cerqueira G.C."/>
            <person name="Chen F."/>
            <person name="Chen W."/>
            <person name="Choi C."/>
            <person name="Clum A."/>
            <person name="Dos Santos R.A."/>
            <person name="Damasio A.R."/>
            <person name="Diallinas G."/>
            <person name="Emri T."/>
            <person name="Fekete E."/>
            <person name="Flipphi M."/>
            <person name="Freyberg S."/>
            <person name="Gallo A."/>
            <person name="Gournas C."/>
            <person name="Habgood R."/>
            <person name="Hainaut M."/>
            <person name="Harispe M.L."/>
            <person name="Henrissat B."/>
            <person name="Hilden K.S."/>
            <person name="Hope R."/>
            <person name="Hossain A."/>
            <person name="Karabika E."/>
            <person name="Karaffa L."/>
            <person name="Karanyi Z."/>
            <person name="Krasevec N."/>
            <person name="Kuo A."/>
            <person name="Kusch H."/>
            <person name="LaButti K."/>
            <person name="Lagendijk E.L."/>
            <person name="Lapidus A."/>
            <person name="Levasseur A."/>
            <person name="Lindquist E."/>
            <person name="Lipzen A."/>
            <person name="Logrieco A.F."/>
            <person name="MacCabe A."/>
            <person name="Maekelae M.R."/>
            <person name="Malavazi I."/>
            <person name="Melin P."/>
            <person name="Meyer V."/>
            <person name="Mielnichuk N."/>
            <person name="Miskei M."/>
            <person name="Molnar A.P."/>
            <person name="Mule G."/>
            <person name="Ngan C.Y."/>
            <person name="Orejas M."/>
            <person name="Orosz E."/>
            <person name="Ouedraogo J.P."/>
            <person name="Overkamp K.M."/>
            <person name="Park H.-S."/>
            <person name="Perrone G."/>
            <person name="Piumi F."/>
            <person name="Punt P.J."/>
            <person name="Ram A.F."/>
            <person name="Ramon A."/>
            <person name="Rauscher S."/>
            <person name="Record E."/>
            <person name="Riano-Pachon D.M."/>
            <person name="Robert V."/>
            <person name="Roehrig J."/>
            <person name="Ruller R."/>
            <person name="Salamov A."/>
            <person name="Salih N.S."/>
            <person name="Samson R.A."/>
            <person name="Sandor E."/>
            <person name="Sanguinetti M."/>
            <person name="Schuetze T."/>
            <person name="Sepcic K."/>
            <person name="Shelest E."/>
            <person name="Sherlock G."/>
            <person name="Sophianopoulou V."/>
            <person name="Squina F.M."/>
            <person name="Sun H."/>
            <person name="Susca A."/>
            <person name="Todd R.B."/>
            <person name="Tsang A."/>
            <person name="Unkles S.E."/>
            <person name="van de Wiele N."/>
            <person name="van Rossen-Uffink D."/>
            <person name="Oliveira J.V."/>
            <person name="Vesth T.C."/>
            <person name="Visser J."/>
            <person name="Yu J.-H."/>
            <person name="Zhou M."/>
            <person name="Andersen M.R."/>
            <person name="Archer D.B."/>
            <person name="Baker S.E."/>
            <person name="Benoit I."/>
            <person name="Brakhage A.A."/>
            <person name="Braus G.H."/>
            <person name="Fischer R."/>
            <person name="Frisvad J.C."/>
            <person name="Goldman G.H."/>
            <person name="Houbraken J."/>
            <person name="Oakley B."/>
            <person name="Pocsi I."/>
            <person name="Scazzocchio C."/>
            <person name="Seiboth B."/>
            <person name="vanKuyk P.A."/>
            <person name="Wortman J."/>
            <person name="Dyer P.S."/>
            <person name="Grigoriev I.V."/>
        </authorList>
    </citation>
    <scope>NUCLEOTIDE SEQUENCE [LARGE SCALE GENOMIC DNA]</scope>
    <source>
        <strain evidence="3">CBS 593.65</strain>
    </source>
</reference>
<gene>
    <name evidence="2" type="ORF">ASPSYDRAFT_65508</name>
</gene>
<feature type="region of interest" description="Disordered" evidence="1">
    <location>
        <begin position="1"/>
        <end position="49"/>
    </location>
</feature>
<dbReference type="VEuPathDB" id="FungiDB:ASPSYDRAFT_65508"/>
<name>A0A1L9TSF7_9EURO</name>
<organism evidence="2 3">
    <name type="scientific">Aspergillus sydowii CBS 593.65</name>
    <dbReference type="NCBI Taxonomy" id="1036612"/>
    <lineage>
        <taxon>Eukaryota</taxon>
        <taxon>Fungi</taxon>
        <taxon>Dikarya</taxon>
        <taxon>Ascomycota</taxon>
        <taxon>Pezizomycotina</taxon>
        <taxon>Eurotiomycetes</taxon>
        <taxon>Eurotiomycetidae</taxon>
        <taxon>Eurotiales</taxon>
        <taxon>Aspergillaceae</taxon>
        <taxon>Aspergillus</taxon>
        <taxon>Aspergillus subgen. Nidulantes</taxon>
    </lineage>
</organism>
<feature type="compositionally biased region" description="Basic and acidic residues" evidence="1">
    <location>
        <begin position="1"/>
        <end position="20"/>
    </location>
</feature>
<dbReference type="InterPro" id="IPR022085">
    <property type="entry name" value="OpdG"/>
</dbReference>
<evidence type="ECO:0000313" key="2">
    <source>
        <dbReference type="EMBL" id="OJJ62341.1"/>
    </source>
</evidence>
<sequence>MPLHLKLEGPVEPSEIEKPWNEPPTSPKPTILTSLRDKFKGTKKSKRPDTYVRTTSYSDDEFFSILNDFLQPETTKSLNETVQSILALLPENAPGSGEIWSAGSTMIEIAEQIPYSHPSQLKLAALIEELSKTDKFLSKWPDDMGKRHRCTKLSDALADSYMGPNDEIPNEWPNLNAFHANIDACHIFSDHPTIAIWTMREAFEERPEDDREYFAGMKDQCVIAAAQHILWNGQELFRKITFMSDVDEDDLRGWRPGKLYDGDSRYTLQRWQFWKAGFRGAAEDEELGDEARDVARRAETLMDVFETTMTF</sequence>
<dbReference type="PANTHER" id="PTHR38797">
    <property type="entry name" value="NUCLEAR PORE COMPLEX PROTEIN NUP85-RELATED"/>
    <property type="match status" value="1"/>
</dbReference>
<proteinExistence type="predicted"/>
<dbReference type="OrthoDB" id="3350591at2759"/>
<dbReference type="STRING" id="1036612.A0A1L9TSF7"/>
<accession>A0A1L9TSF7</accession>
<dbReference type="Pfam" id="PF12311">
    <property type="entry name" value="DUF3632"/>
    <property type="match status" value="1"/>
</dbReference>
<protein>
    <submittedName>
        <fullName evidence="2">Uncharacterized protein</fullName>
    </submittedName>
</protein>
<dbReference type="PANTHER" id="PTHR38797:SF4">
    <property type="entry name" value="NUCLEAR PORE COMPLEX PROTEIN NUP85"/>
    <property type="match status" value="1"/>
</dbReference>
<dbReference type="AlphaFoldDB" id="A0A1L9TSF7"/>
<keyword evidence="3" id="KW-1185">Reference proteome</keyword>
<dbReference type="InterPro" id="IPR053204">
    <property type="entry name" value="Oxopyrrolidines_Biosynth-assoc"/>
</dbReference>